<evidence type="ECO:0000313" key="3">
    <source>
        <dbReference type="EMBL" id="SHM10095.1"/>
    </source>
</evidence>
<evidence type="ECO:0000256" key="2">
    <source>
        <dbReference type="PIRSR" id="PIRSR600760-2"/>
    </source>
</evidence>
<dbReference type="Pfam" id="PF00459">
    <property type="entry name" value="Inositol_P"/>
    <property type="match status" value="1"/>
</dbReference>
<gene>
    <name evidence="3" type="ORF">SAMN05878437_1219</name>
</gene>
<dbReference type="GO" id="GO:0046872">
    <property type="term" value="F:metal ion binding"/>
    <property type="evidence" value="ECO:0007669"/>
    <property type="project" value="UniProtKB-KW"/>
</dbReference>
<comment type="similarity">
    <text evidence="1">Belongs to the inositol monophosphatase superfamily.</text>
</comment>
<organism evidence="3 4">
    <name type="scientific">Vreelandella subglaciescola</name>
    <dbReference type="NCBI Taxonomy" id="29571"/>
    <lineage>
        <taxon>Bacteria</taxon>
        <taxon>Pseudomonadati</taxon>
        <taxon>Pseudomonadota</taxon>
        <taxon>Gammaproteobacteria</taxon>
        <taxon>Oceanospirillales</taxon>
        <taxon>Halomonadaceae</taxon>
        <taxon>Vreelandella</taxon>
    </lineage>
</organism>
<dbReference type="GO" id="GO:0007165">
    <property type="term" value="P:signal transduction"/>
    <property type="evidence" value="ECO:0007669"/>
    <property type="project" value="TreeGrafter"/>
</dbReference>
<proteinExistence type="inferred from homology"/>
<name>A0A1M7G1Q6_9GAMM</name>
<dbReference type="Gene3D" id="3.40.190.80">
    <property type="match status" value="1"/>
</dbReference>
<keyword evidence="2" id="KW-0460">Magnesium</keyword>
<feature type="binding site" evidence="2">
    <location>
        <position position="87"/>
    </location>
    <ligand>
        <name>Mg(2+)</name>
        <dbReference type="ChEBI" id="CHEBI:18420"/>
        <label>1</label>
        <note>catalytic</note>
    </ligand>
</feature>
<dbReference type="GO" id="GO:0006020">
    <property type="term" value="P:inositol metabolic process"/>
    <property type="evidence" value="ECO:0007669"/>
    <property type="project" value="TreeGrafter"/>
</dbReference>
<protein>
    <submittedName>
        <fullName evidence="3">Myo-inositol-1(Or 4)-monophosphatase</fullName>
    </submittedName>
</protein>
<dbReference type="STRING" id="29571.SAMN05878437_1219"/>
<evidence type="ECO:0000313" key="4">
    <source>
        <dbReference type="Proteomes" id="UP000190911"/>
    </source>
</evidence>
<dbReference type="GO" id="GO:0008934">
    <property type="term" value="F:inositol monophosphate 1-phosphatase activity"/>
    <property type="evidence" value="ECO:0007669"/>
    <property type="project" value="TreeGrafter"/>
</dbReference>
<evidence type="ECO:0000256" key="1">
    <source>
        <dbReference type="ARBA" id="ARBA00009759"/>
    </source>
</evidence>
<sequence length="264" mass="28459">MNPMVQFTLRATRKAADQFLRIRERIENAHDAANLEHLLAETASKAEATIVQQLERGYPQHGVAGRFTSHKAGEGDGRDIVWKIEPIHGYSSLSVAGADFALSVVCLVKGRPEHAVIVCPFSDDEYIASRGSGAQYNDKRMRVSKPTALAGTRIALSLPPLDLRSRHLPAYLTLTQQLAPSVDTLIATGSGLLDICEVATGRVSSAFVLGLEEQDMHVGMLLLKEAGALTGSPDGRPSIKADGLLMAAGPRLYKALVKQLTPHF</sequence>
<reference evidence="3 4" key="1">
    <citation type="submission" date="2016-11" db="EMBL/GenBank/DDBJ databases">
        <authorList>
            <person name="Jaros S."/>
            <person name="Januszkiewicz K."/>
            <person name="Wedrychowicz H."/>
        </authorList>
    </citation>
    <scope>NUCLEOTIDE SEQUENCE [LARGE SCALE GENOMIC DNA]</scope>
    <source>
        <strain evidence="3 4">ACAM 12</strain>
    </source>
</reference>
<dbReference type="InParanoid" id="A0A1M7G1Q6"/>
<dbReference type="PANTHER" id="PTHR20854">
    <property type="entry name" value="INOSITOL MONOPHOSPHATASE"/>
    <property type="match status" value="1"/>
</dbReference>
<dbReference type="PRINTS" id="PR00377">
    <property type="entry name" value="IMPHPHTASES"/>
</dbReference>
<dbReference type="AlphaFoldDB" id="A0A1M7G1Q6"/>
<dbReference type="Proteomes" id="UP000190911">
    <property type="component" value="Chromosome I"/>
</dbReference>
<dbReference type="Gene3D" id="3.30.540.10">
    <property type="entry name" value="Fructose-1,6-Bisphosphatase, subunit A, domain 1"/>
    <property type="match status" value="1"/>
</dbReference>
<dbReference type="SUPFAM" id="SSF56655">
    <property type="entry name" value="Carbohydrate phosphatase"/>
    <property type="match status" value="1"/>
</dbReference>
<dbReference type="FunCoup" id="A0A1M7G1Q6">
    <property type="interactions" value="517"/>
</dbReference>
<dbReference type="InterPro" id="IPR000760">
    <property type="entry name" value="Inositol_monophosphatase-like"/>
</dbReference>
<dbReference type="OrthoDB" id="9785695at2"/>
<dbReference type="PANTHER" id="PTHR20854:SF4">
    <property type="entry name" value="INOSITOL-1-MONOPHOSPHATASE-RELATED"/>
    <property type="match status" value="1"/>
</dbReference>
<feature type="binding site" evidence="2">
    <location>
        <position position="215"/>
    </location>
    <ligand>
        <name>Mg(2+)</name>
        <dbReference type="ChEBI" id="CHEBI:18420"/>
        <label>1</label>
        <note>catalytic</note>
    </ligand>
</feature>
<dbReference type="EMBL" id="LT670847">
    <property type="protein sequence ID" value="SHM10095.1"/>
    <property type="molecule type" value="Genomic_DNA"/>
</dbReference>
<keyword evidence="2" id="KW-0479">Metal-binding</keyword>
<comment type="cofactor">
    <cofactor evidence="2">
        <name>Mg(2+)</name>
        <dbReference type="ChEBI" id="CHEBI:18420"/>
    </cofactor>
</comment>
<accession>A0A1M7G1Q6</accession>
<keyword evidence="4" id="KW-1185">Reference proteome</keyword>
<dbReference type="RefSeq" id="WP_079552117.1">
    <property type="nucleotide sequence ID" value="NZ_LT670847.1"/>
</dbReference>